<comment type="caution">
    <text evidence="4">The sequence shown here is derived from an EMBL/GenBank/DDBJ whole genome shotgun (WGS) entry which is preliminary data.</text>
</comment>
<keyword evidence="1" id="KW-0328">Glycosyltransferase</keyword>
<dbReference type="EMBL" id="PYMC01000013">
    <property type="protein sequence ID" value="PSW03721.1"/>
    <property type="molecule type" value="Genomic_DNA"/>
</dbReference>
<evidence type="ECO:0000256" key="1">
    <source>
        <dbReference type="ARBA" id="ARBA00022676"/>
    </source>
</evidence>
<name>A0A2T3MUU8_9GAMM</name>
<dbReference type="PANTHER" id="PTHR12526">
    <property type="entry name" value="GLYCOSYLTRANSFERASE"/>
    <property type="match status" value="1"/>
</dbReference>
<sequence length="376" mass="42983">MMAENGPKKKVIQVTECFAYGTAKSLKQLSGLLKDEYEIVVFYCRRDGTESEIKDIDSDITWVEMSSEGLFRHIANILKVRSFIDKNTHAIHGHSSYGGMYARLASIGKHVPYVFYSPRAYSFLRQDINWVVRQVFLIVEICLSVLGRTVSCGPAEFNIGKKFTKRIFNINNAVVIKDRPSSHNNDDEFKVISVGRICHQKAFDTFVDVAKNLSEIKFTWIGSSDLDYRQSVIDKKGGLPDNINIIEYMDQSDLFEEISQSSLIFHPSRWEGLSRTLIESLALGIPIVTSTCQSNLDCLHPRRDAKDSRGEYDNGYACKTVEEYVNAIKLMKDDPKRLARMSQASYTLAKREFNVNVTNKRWLDLYKGELNSEYTR</sequence>
<dbReference type="AlphaFoldDB" id="A0A2T3MUU8"/>
<dbReference type="InterPro" id="IPR001296">
    <property type="entry name" value="Glyco_trans_1"/>
</dbReference>
<keyword evidence="5" id="KW-1185">Reference proteome</keyword>
<evidence type="ECO:0000259" key="3">
    <source>
        <dbReference type="Pfam" id="PF00534"/>
    </source>
</evidence>
<evidence type="ECO:0000313" key="4">
    <source>
        <dbReference type="EMBL" id="PSW03721.1"/>
    </source>
</evidence>
<dbReference type="Gene3D" id="3.40.50.2000">
    <property type="entry name" value="Glycogen Phosphorylase B"/>
    <property type="match status" value="1"/>
</dbReference>
<keyword evidence="2" id="KW-0808">Transferase</keyword>
<organism evidence="4 5">
    <name type="scientific">Photobacterium lipolyticum</name>
    <dbReference type="NCBI Taxonomy" id="266810"/>
    <lineage>
        <taxon>Bacteria</taxon>
        <taxon>Pseudomonadati</taxon>
        <taxon>Pseudomonadota</taxon>
        <taxon>Gammaproteobacteria</taxon>
        <taxon>Vibrionales</taxon>
        <taxon>Vibrionaceae</taxon>
        <taxon>Photobacterium</taxon>
    </lineage>
</organism>
<dbReference type="OrthoDB" id="9777346at2"/>
<accession>A0A2T3MUU8</accession>
<protein>
    <recommendedName>
        <fullName evidence="3">Glycosyl transferase family 1 domain-containing protein</fullName>
    </recommendedName>
</protein>
<dbReference type="GO" id="GO:1901135">
    <property type="term" value="P:carbohydrate derivative metabolic process"/>
    <property type="evidence" value="ECO:0007669"/>
    <property type="project" value="UniProtKB-ARBA"/>
</dbReference>
<evidence type="ECO:0000313" key="5">
    <source>
        <dbReference type="Proteomes" id="UP000240904"/>
    </source>
</evidence>
<dbReference type="Proteomes" id="UP000240904">
    <property type="component" value="Unassembled WGS sequence"/>
</dbReference>
<gene>
    <name evidence="4" type="ORF">C9I89_16445</name>
</gene>
<dbReference type="SUPFAM" id="SSF53756">
    <property type="entry name" value="UDP-Glycosyltransferase/glycogen phosphorylase"/>
    <property type="match status" value="1"/>
</dbReference>
<evidence type="ECO:0000256" key="2">
    <source>
        <dbReference type="ARBA" id="ARBA00022679"/>
    </source>
</evidence>
<dbReference type="Pfam" id="PF00534">
    <property type="entry name" value="Glycos_transf_1"/>
    <property type="match status" value="1"/>
</dbReference>
<proteinExistence type="predicted"/>
<dbReference type="PANTHER" id="PTHR12526:SF629">
    <property type="entry name" value="TEICHURONIC ACID BIOSYNTHESIS GLYCOSYLTRANSFERASE TUAH-RELATED"/>
    <property type="match status" value="1"/>
</dbReference>
<reference evidence="4 5" key="1">
    <citation type="submission" date="2018-03" db="EMBL/GenBank/DDBJ databases">
        <title>Whole genome sequencing of Histamine producing bacteria.</title>
        <authorList>
            <person name="Butler K."/>
        </authorList>
    </citation>
    <scope>NUCLEOTIDE SEQUENCE [LARGE SCALE GENOMIC DNA]</scope>
    <source>
        <strain evidence="4 5">DSM 16190</strain>
    </source>
</reference>
<feature type="domain" description="Glycosyl transferase family 1" evidence="3">
    <location>
        <begin position="177"/>
        <end position="346"/>
    </location>
</feature>
<dbReference type="GO" id="GO:0016757">
    <property type="term" value="F:glycosyltransferase activity"/>
    <property type="evidence" value="ECO:0007669"/>
    <property type="project" value="UniProtKB-KW"/>
</dbReference>